<comment type="caution">
    <text evidence="3">The sequence shown here is derived from an EMBL/GenBank/DDBJ whole genome shotgun (WGS) entry which is preliminary data.</text>
</comment>
<dbReference type="PANTHER" id="PTHR23275:SF100">
    <property type="entry name" value="EGF-LIKE DOMAIN-CONTAINING PROTEIN"/>
    <property type="match status" value="1"/>
</dbReference>
<name>A0A132NSV1_GIAIN</name>
<sequence length="846" mass="87125">MGDLMITLVLLFLLCSTVSECVQDSDCGGSGGTCNVTIGDKKYCSKCGSGTAGARVPVNGDCRLLSLSRNICIVPTDSSANTGSCTGCIRDFLFYRGGCYRTAALINAICKEKHVIEEGMYCGACAIDGDVPIDGVCVAADTGAVGNTCANGVCTTCASGYFFHYGSCYKFGGSPGSSICSDVAGTTGSVCTTCGSKFAKNPETSASTTSCFACYGLDGTLFCNACRLNVLTGKDVKPTLCTQCQTGYVPIDGRCLSNYSFSAALAGCSDSKNNGLCEECSSGYMLFYGSCYSVNGPIAQAICATENQIYVNGRILCKQCVQPDHYPLNGLCTAGGSSGTTGHTCVGGMCTSCDSTTNTDSAANFFLFYGGCYNISLPIGKTICTTIASGVCTTCATSDLSSVITITATGDSAKCLACWDEAATGVANCGGCSLSADADSKAVCTKCSDSTEPKDNTCPQALPPTTPEGCAVQGCQACSKGSATTCDTCFSPLIMKEDRTKCFGSCLALGLGYYNNSGTCTRCIDNCVFCISGDSCSQCAEGYYLDTSAGTGVTTGTCKLCATGCSTCNGGAANECTTCLSGYYFAVSSKETQTAKCVLCNTTDETGYTGIQHCAACRSTVGNNGSKNVICQKCEDGYLKETDQGATVCTLPAPDCSMDLCALCVEGDATKCEHCVADSYLCPRTATCTKDCATCGASMYADEDLGECQPCNIANCQVCATGLKCDSCAADSVPVSPDVYHTACLGCDDTAGMNGWTGLAGCKTCELTDKGSGSVNCLDPGYYRKGGLGAGGTAAIVIVVLLVLAVAGFLVWWFVFRNRGRSSRRGGASYTSLMRGESPDYRQSLI</sequence>
<accession>A0A132NSV1</accession>
<feature type="signal peptide" evidence="2">
    <location>
        <begin position="1"/>
        <end position="21"/>
    </location>
</feature>
<feature type="chain" id="PRO_5007800019" evidence="2">
    <location>
        <begin position="22"/>
        <end position="846"/>
    </location>
</feature>
<dbReference type="InterPro" id="IPR052798">
    <property type="entry name" value="Giardia_VSA"/>
</dbReference>
<dbReference type="InterPro" id="IPR006212">
    <property type="entry name" value="Furin_repeat"/>
</dbReference>
<evidence type="ECO:0000313" key="3">
    <source>
        <dbReference type="EMBL" id="KWX13183.1"/>
    </source>
</evidence>
<evidence type="ECO:0000313" key="4">
    <source>
        <dbReference type="Proteomes" id="UP000070089"/>
    </source>
</evidence>
<dbReference type="VEuPathDB" id="GiardiaDB:QR46_2852"/>
<keyword evidence="1" id="KW-1133">Transmembrane helix</keyword>
<dbReference type="AlphaFoldDB" id="A0A132NSV1"/>
<protein>
    <submittedName>
        <fullName evidence="3">High cysteine protein/ Variant-specific surface protein</fullName>
    </submittedName>
</protein>
<dbReference type="Gene3D" id="2.10.220.10">
    <property type="entry name" value="Hormone Receptor, Insulin-like Growth Factor Receptor 1, Chain A, domain 2"/>
    <property type="match status" value="1"/>
</dbReference>
<keyword evidence="2" id="KW-0732">Signal</keyword>
<evidence type="ECO:0000256" key="1">
    <source>
        <dbReference type="SAM" id="Phobius"/>
    </source>
</evidence>
<dbReference type="InterPro" id="IPR009030">
    <property type="entry name" value="Growth_fac_rcpt_cys_sf"/>
</dbReference>
<dbReference type="InterPro" id="IPR005127">
    <property type="entry name" value="Giardia_VSP"/>
</dbReference>
<dbReference type="EMBL" id="JXTI01000080">
    <property type="protein sequence ID" value="KWX13183.1"/>
    <property type="molecule type" value="Genomic_DNA"/>
</dbReference>
<dbReference type="SUPFAM" id="SSF57184">
    <property type="entry name" value="Growth factor receptor domain"/>
    <property type="match status" value="2"/>
</dbReference>
<gene>
    <name evidence="3" type="ORF">QR46_2852</name>
</gene>
<keyword evidence="1" id="KW-0472">Membrane</keyword>
<dbReference type="PANTHER" id="PTHR23275">
    <property type="entry name" value="CABRIOLET.-RELATED"/>
    <property type="match status" value="1"/>
</dbReference>
<dbReference type="Pfam" id="PF03302">
    <property type="entry name" value="VSP"/>
    <property type="match status" value="2"/>
</dbReference>
<keyword evidence="1" id="KW-0812">Transmembrane</keyword>
<dbReference type="Proteomes" id="UP000070089">
    <property type="component" value="Unassembled WGS sequence"/>
</dbReference>
<dbReference type="SMART" id="SM00261">
    <property type="entry name" value="FU"/>
    <property type="match status" value="4"/>
</dbReference>
<organism evidence="3 4">
    <name type="scientific">Giardia duodenalis assemblage B</name>
    <dbReference type="NCBI Taxonomy" id="1394984"/>
    <lineage>
        <taxon>Eukaryota</taxon>
        <taxon>Metamonada</taxon>
        <taxon>Diplomonadida</taxon>
        <taxon>Hexamitidae</taxon>
        <taxon>Giardiinae</taxon>
        <taxon>Giardia</taxon>
    </lineage>
</organism>
<feature type="transmembrane region" description="Helical" evidence="1">
    <location>
        <begin position="794"/>
        <end position="815"/>
    </location>
</feature>
<evidence type="ECO:0000256" key="2">
    <source>
        <dbReference type="SAM" id="SignalP"/>
    </source>
</evidence>
<reference evidence="3 4" key="1">
    <citation type="journal article" date="2015" name="Mol. Biochem. Parasitol.">
        <title>Identification of polymorphic genes for use in assemblage B genotyping assays through comparative genomics of multiple assemblage B Giardia duodenalis isolates.</title>
        <authorList>
            <person name="Wielinga C."/>
            <person name="Thompson R.C."/>
            <person name="Monis P."/>
            <person name="Ryan U."/>
        </authorList>
    </citation>
    <scope>NUCLEOTIDE SEQUENCE [LARGE SCALE GENOMIC DNA]</scope>
    <source>
        <strain evidence="3 4">BAH15c1</strain>
    </source>
</reference>
<dbReference type="OrthoDB" id="18487at2759"/>
<proteinExistence type="predicted"/>